<gene>
    <name evidence="1" type="ORF">SHEWBE_0553</name>
</gene>
<sequence>MLRFILSAIIVYAFWLTYQDVTSYLDEQVSTEAQLLANQEHQLDSQSDSQLTIVK</sequence>
<reference evidence="2" key="1">
    <citation type="submission" date="2018-06" db="EMBL/GenBank/DDBJ databases">
        <authorList>
            <person name="Cea G.-C."/>
            <person name="William W."/>
        </authorList>
    </citation>
    <scope>NUCLEOTIDE SEQUENCE [LARGE SCALE GENOMIC DNA]</scope>
    <source>
        <strain evidence="2">DB21MT-2</strain>
    </source>
</reference>
<proteinExistence type="predicted"/>
<dbReference type="KEGG" id="sbk:SHEWBE_0553"/>
<organism evidence="1 2">
    <name type="scientific">Shewanella benthica</name>
    <dbReference type="NCBI Taxonomy" id="43661"/>
    <lineage>
        <taxon>Bacteria</taxon>
        <taxon>Pseudomonadati</taxon>
        <taxon>Pseudomonadota</taxon>
        <taxon>Gammaproteobacteria</taxon>
        <taxon>Alteromonadales</taxon>
        <taxon>Shewanellaceae</taxon>
        <taxon>Shewanella</taxon>
    </lineage>
</organism>
<protein>
    <submittedName>
        <fullName evidence="1">Uncharacterized protein</fullName>
    </submittedName>
</protein>
<name>A0A330LY75_9GAMM</name>
<dbReference type="Proteomes" id="UP000250123">
    <property type="component" value="Chromosome SHEWBE"/>
</dbReference>
<dbReference type="RefSeq" id="WP_172605630.1">
    <property type="nucleotide sequence ID" value="NZ_LS483452.1"/>
</dbReference>
<dbReference type="EMBL" id="LS483452">
    <property type="protein sequence ID" value="SQH74538.1"/>
    <property type="molecule type" value="Genomic_DNA"/>
</dbReference>
<evidence type="ECO:0000313" key="2">
    <source>
        <dbReference type="Proteomes" id="UP000250123"/>
    </source>
</evidence>
<accession>A0A330LY75</accession>
<evidence type="ECO:0000313" key="1">
    <source>
        <dbReference type="EMBL" id="SQH74538.1"/>
    </source>
</evidence>
<dbReference type="AlphaFoldDB" id="A0A330LY75"/>